<evidence type="ECO:0000313" key="5">
    <source>
        <dbReference type="EMBL" id="KRN11776.1"/>
    </source>
</evidence>
<protein>
    <submittedName>
        <fullName evidence="4">Nitroreductase</fullName>
    </submittedName>
</protein>
<reference evidence="5 7" key="2">
    <citation type="journal article" date="2015" name="Genome Announc.">
        <title>Expanding the biotechnology potential of lactobacilli through comparative genomics of 213 strains and associated genera.</title>
        <authorList>
            <person name="Sun Z."/>
            <person name="Harris H.M."/>
            <person name="McCann A."/>
            <person name="Guo C."/>
            <person name="Argimon S."/>
            <person name="Zhang W."/>
            <person name="Yang X."/>
            <person name="Jeffery I.B."/>
            <person name="Cooney J.C."/>
            <person name="Kagawa T.F."/>
            <person name="Liu W."/>
            <person name="Song Y."/>
            <person name="Salvetti E."/>
            <person name="Wrobel A."/>
            <person name="Rasinkangas P."/>
            <person name="Parkhill J."/>
            <person name="Rea M.C."/>
            <person name="O'Sullivan O."/>
            <person name="Ritari J."/>
            <person name="Douillard F.P."/>
            <person name="Paul Ross R."/>
            <person name="Yang R."/>
            <person name="Briner A.E."/>
            <person name="Felis G.E."/>
            <person name="de Vos W.M."/>
            <person name="Barrangou R."/>
            <person name="Klaenhammer T.R."/>
            <person name="Caufield P.W."/>
            <person name="Cui Y."/>
            <person name="Zhang H."/>
            <person name="O'Toole P.W."/>
        </authorList>
    </citation>
    <scope>NUCLEOTIDE SEQUENCE [LARGE SCALE GENOMIC DNA]</scope>
    <source>
        <strain evidence="5 7">DSM 23908</strain>
    </source>
</reference>
<dbReference type="Proteomes" id="UP000009326">
    <property type="component" value="Unassembled WGS sequence"/>
</dbReference>
<proteinExistence type="inferred from homology"/>
<accession>I7K1J1</accession>
<dbReference type="STRING" id="1423751.FC38_GL000550"/>
<keyword evidence="2" id="KW-0560">Oxidoreductase</keyword>
<gene>
    <name evidence="4" type="ORF">BN52_05005</name>
    <name evidence="5" type="ORF">FC38_GL000550</name>
</gene>
<evidence type="ECO:0000313" key="4">
    <source>
        <dbReference type="EMBL" id="CCI87475.1"/>
    </source>
</evidence>
<name>I7K1J1_9LACO</name>
<dbReference type="GO" id="GO:0016491">
    <property type="term" value="F:oxidoreductase activity"/>
    <property type="evidence" value="ECO:0007669"/>
    <property type="project" value="UniProtKB-KW"/>
</dbReference>
<evidence type="ECO:0000256" key="1">
    <source>
        <dbReference type="ARBA" id="ARBA00007118"/>
    </source>
</evidence>
<dbReference type="PATRIC" id="fig|1423751.3.peg.572"/>
<dbReference type="InterPro" id="IPR029479">
    <property type="entry name" value="Nitroreductase"/>
</dbReference>
<reference evidence="4 6" key="1">
    <citation type="submission" date="2012-06" db="EMBL/GenBank/DDBJ databases">
        <title>Draft genome sequence of Lactobacillus gigeriorum CRBIP 24.85T, isolated from chicken crop.</title>
        <authorList>
            <person name="Cousin S."/>
            <person name="Ma L."/>
            <person name="Creno S."/>
            <person name="Clermont D."/>
            <person name="Loux V."/>
            <person name="Bizet C."/>
            <person name="Bouchier C."/>
        </authorList>
    </citation>
    <scope>NUCLEOTIDE SEQUENCE [LARGE SCALE GENOMIC DNA]</scope>
    <source>
        <strain evidence="6">CRBIP 24.85T</strain>
        <strain evidence="4">Type strain: CRBIP 24.85</strain>
    </source>
</reference>
<evidence type="ECO:0000313" key="6">
    <source>
        <dbReference type="Proteomes" id="UP000009326"/>
    </source>
</evidence>
<dbReference type="EMBL" id="AYZO01000018">
    <property type="protein sequence ID" value="KRN11776.1"/>
    <property type="molecule type" value="Genomic_DNA"/>
</dbReference>
<dbReference type="InterPro" id="IPR000415">
    <property type="entry name" value="Nitroreductase-like"/>
</dbReference>
<organism evidence="4 6">
    <name type="scientific">Lactobacillus gigeriorum DSM 23908 = CRBIP 24.85</name>
    <dbReference type="NCBI Taxonomy" id="1423751"/>
    <lineage>
        <taxon>Bacteria</taxon>
        <taxon>Bacillati</taxon>
        <taxon>Bacillota</taxon>
        <taxon>Bacilli</taxon>
        <taxon>Lactobacillales</taxon>
        <taxon>Lactobacillaceae</taxon>
        <taxon>Lactobacillus</taxon>
    </lineage>
</organism>
<comment type="similarity">
    <text evidence="1">Belongs to the nitroreductase family.</text>
</comment>
<dbReference type="PANTHER" id="PTHR43673">
    <property type="entry name" value="NAD(P)H NITROREDUCTASE YDGI-RELATED"/>
    <property type="match status" value="1"/>
</dbReference>
<evidence type="ECO:0000313" key="7">
    <source>
        <dbReference type="Proteomes" id="UP000051521"/>
    </source>
</evidence>
<comment type="caution">
    <text evidence="4">The sequence shown here is derived from an EMBL/GenBank/DDBJ whole genome shotgun (WGS) entry which is preliminary data.</text>
</comment>
<dbReference type="Pfam" id="PF00881">
    <property type="entry name" value="Nitroreductase"/>
    <property type="match status" value="1"/>
</dbReference>
<dbReference type="RefSeq" id="WP_008473713.1">
    <property type="nucleotide sequence ID" value="NZ_AYZO01000018.1"/>
</dbReference>
<dbReference type="CDD" id="cd02136">
    <property type="entry name" value="PnbA_NfnB-like"/>
    <property type="match status" value="1"/>
</dbReference>
<feature type="domain" description="Nitroreductase" evidence="3">
    <location>
        <begin position="11"/>
        <end position="191"/>
    </location>
</feature>
<dbReference type="Proteomes" id="UP000051521">
    <property type="component" value="Unassembled WGS sequence"/>
</dbReference>
<dbReference type="OrthoDB" id="9812105at2"/>
<dbReference type="AlphaFoldDB" id="I7K1J1"/>
<dbReference type="EMBL" id="CAKC01000068">
    <property type="protein sequence ID" value="CCI87475.1"/>
    <property type="molecule type" value="Genomic_DNA"/>
</dbReference>
<dbReference type="Gene3D" id="3.40.109.10">
    <property type="entry name" value="NADH Oxidase"/>
    <property type="match status" value="1"/>
</dbReference>
<evidence type="ECO:0000259" key="3">
    <source>
        <dbReference type="Pfam" id="PF00881"/>
    </source>
</evidence>
<sequence length="218" mass="24937">MDFNEVYQKERATRKFTNRKVNENVLRQIIKEAQHFPSLLNSQPWKVYAVMGDQLDKLRKEYRAKVEEGAEPNEDFATMLSLEWDIFPSQNMATMGASQSYFFNKKLDLFNEANNSMFNAPVVVYLTIPMQSPAWSVFDLGIFAQSLMLIALNRGIATMPAHSLVSYPDLVRKYASIPEDEMVGMAIGLGYPDKTAEVNDPKYFPDRLPLDGIYKLSK</sequence>
<dbReference type="SUPFAM" id="SSF55469">
    <property type="entry name" value="FMN-dependent nitroreductase-like"/>
    <property type="match status" value="1"/>
</dbReference>
<dbReference type="PANTHER" id="PTHR43673:SF10">
    <property type="entry name" value="NADH DEHYDROGENASE_NAD(P)H NITROREDUCTASE XCC3605-RELATED"/>
    <property type="match status" value="1"/>
</dbReference>
<keyword evidence="7" id="KW-1185">Reference proteome</keyword>
<evidence type="ECO:0000256" key="2">
    <source>
        <dbReference type="ARBA" id="ARBA00023002"/>
    </source>
</evidence>